<feature type="non-terminal residue" evidence="3">
    <location>
        <position position="1"/>
    </location>
</feature>
<dbReference type="PANTHER" id="PTHR10925">
    <property type="entry name" value="N-ACETYLTRANSFERASE 10"/>
    <property type="match status" value="1"/>
</dbReference>
<evidence type="ECO:0000259" key="1">
    <source>
        <dbReference type="Pfam" id="PF13725"/>
    </source>
</evidence>
<reference evidence="3" key="1">
    <citation type="submission" date="2021-02" db="EMBL/GenBank/DDBJ databases">
        <authorList>
            <person name="Nowell W R."/>
        </authorList>
    </citation>
    <scope>NUCLEOTIDE SEQUENCE</scope>
</reference>
<dbReference type="GO" id="GO:0005730">
    <property type="term" value="C:nucleolus"/>
    <property type="evidence" value="ECO:0007669"/>
    <property type="project" value="TreeGrafter"/>
</dbReference>
<proteinExistence type="predicted"/>
<dbReference type="GO" id="GO:1990883">
    <property type="term" value="F:18S rRNA cytidine N-acetyltransferase activity"/>
    <property type="evidence" value="ECO:0007669"/>
    <property type="project" value="TreeGrafter"/>
</dbReference>
<gene>
    <name evidence="2" type="ORF">SMN809_LOCUS32129</name>
    <name evidence="3" type="ORF">SMN809_LOCUS32147</name>
</gene>
<comment type="caution">
    <text evidence="3">The sequence shown here is derived from an EMBL/GenBank/DDBJ whole genome shotgun (WGS) entry which is preliminary data.</text>
</comment>
<dbReference type="InterPro" id="IPR027992">
    <property type="entry name" value="tRNA_bind_dom"/>
</dbReference>
<accession>A0A8S2W7S4</accession>
<feature type="domain" description="Possible tRNA binding" evidence="1">
    <location>
        <begin position="1"/>
        <end position="69"/>
    </location>
</feature>
<dbReference type="EMBL" id="CAJOBI010066417">
    <property type="protein sequence ID" value="CAF4438139.1"/>
    <property type="molecule type" value="Genomic_DNA"/>
</dbReference>
<evidence type="ECO:0000313" key="3">
    <source>
        <dbReference type="EMBL" id="CAF4438139.1"/>
    </source>
</evidence>
<dbReference type="PANTHER" id="PTHR10925:SF5">
    <property type="entry name" value="RNA CYTIDINE ACETYLTRANSFERASE"/>
    <property type="match status" value="1"/>
</dbReference>
<dbReference type="GO" id="GO:0000049">
    <property type="term" value="F:tRNA binding"/>
    <property type="evidence" value="ECO:0007669"/>
    <property type="project" value="TreeGrafter"/>
</dbReference>
<name>A0A8S2W7S4_9BILA</name>
<feature type="non-terminal residue" evidence="3">
    <location>
        <position position="69"/>
    </location>
</feature>
<protein>
    <recommendedName>
        <fullName evidence="1">Possible tRNA binding domain-containing protein</fullName>
    </recommendedName>
</protein>
<dbReference type="AlphaFoldDB" id="A0A8S2W7S4"/>
<dbReference type="GO" id="GO:1904812">
    <property type="term" value="P:rRNA acetylation involved in maturation of SSU-rRNA"/>
    <property type="evidence" value="ECO:0007669"/>
    <property type="project" value="TreeGrafter"/>
</dbReference>
<evidence type="ECO:0000313" key="4">
    <source>
        <dbReference type="Proteomes" id="UP000676336"/>
    </source>
</evidence>
<dbReference type="GO" id="GO:0030686">
    <property type="term" value="C:90S preribosome"/>
    <property type="evidence" value="ECO:0007669"/>
    <property type="project" value="TreeGrafter"/>
</dbReference>
<dbReference type="Proteomes" id="UP000676336">
    <property type="component" value="Unassembled WGS sequence"/>
</dbReference>
<sequence length="69" mass="8303">FRRRLLSLLGFQFRTFTPGMVLNLIQQAVYPETKEDFTASLIEQNFTDYDLRRLESYTRNLVDYHLILD</sequence>
<dbReference type="EMBL" id="CAJOBI010066333">
    <property type="protein sequence ID" value="CAF4437712.1"/>
    <property type="molecule type" value="Genomic_DNA"/>
</dbReference>
<evidence type="ECO:0000313" key="2">
    <source>
        <dbReference type="EMBL" id="CAF4437712.1"/>
    </source>
</evidence>
<organism evidence="3 4">
    <name type="scientific">Rotaria magnacalcarata</name>
    <dbReference type="NCBI Taxonomy" id="392030"/>
    <lineage>
        <taxon>Eukaryota</taxon>
        <taxon>Metazoa</taxon>
        <taxon>Spiralia</taxon>
        <taxon>Gnathifera</taxon>
        <taxon>Rotifera</taxon>
        <taxon>Eurotatoria</taxon>
        <taxon>Bdelloidea</taxon>
        <taxon>Philodinida</taxon>
        <taxon>Philodinidae</taxon>
        <taxon>Rotaria</taxon>
    </lineage>
</organism>
<dbReference type="InterPro" id="IPR032672">
    <property type="entry name" value="TmcA/NAT10/Kre33"/>
</dbReference>
<dbReference type="Pfam" id="PF13725">
    <property type="entry name" value="tRNA_bind_2"/>
    <property type="match status" value="1"/>
</dbReference>